<evidence type="ECO:0000256" key="5">
    <source>
        <dbReference type="SAM" id="MobiDB-lite"/>
    </source>
</evidence>
<comment type="caution">
    <text evidence="7">The sequence shown here is derived from an EMBL/GenBank/DDBJ whole genome shotgun (WGS) entry which is preliminary data.</text>
</comment>
<evidence type="ECO:0000256" key="6">
    <source>
        <dbReference type="SAM" id="Phobius"/>
    </source>
</evidence>
<dbReference type="Gene3D" id="1.20.58.340">
    <property type="entry name" value="Magnesium transport protein CorA, transmembrane region"/>
    <property type="match status" value="1"/>
</dbReference>
<dbReference type="Pfam" id="PF01544">
    <property type="entry name" value="CorA"/>
    <property type="match status" value="1"/>
</dbReference>
<keyword evidence="3 6" id="KW-1133">Transmembrane helix</keyword>
<feature type="compositionally biased region" description="Basic and acidic residues" evidence="5">
    <location>
        <begin position="136"/>
        <end position="148"/>
    </location>
</feature>
<keyword evidence="4 6" id="KW-0472">Membrane</keyword>
<dbReference type="AlphaFoldDB" id="A0A0A1UX94"/>
<dbReference type="GO" id="GO:0015095">
    <property type="term" value="F:magnesium ion transmembrane transporter activity"/>
    <property type="evidence" value="ECO:0007669"/>
    <property type="project" value="TreeGrafter"/>
</dbReference>
<evidence type="ECO:0000256" key="4">
    <source>
        <dbReference type="ARBA" id="ARBA00023136"/>
    </source>
</evidence>
<evidence type="ECO:0000256" key="1">
    <source>
        <dbReference type="ARBA" id="ARBA00004651"/>
    </source>
</evidence>
<evidence type="ECO:0000256" key="3">
    <source>
        <dbReference type="ARBA" id="ARBA00022989"/>
    </source>
</evidence>
<keyword evidence="2 6" id="KW-0812">Transmembrane</keyword>
<sequence length="1143" mass="129436">MAYYASEGNSRRPRVRFYQDDRETYASARPRRYVYSAPTSSRRRGQYSGDEYVPERVPASTVPPWTHLERRMPSHHEEHSQQTVFGLPASSGRRVRHRDAETAEVPQPPGMSRFSQSPPRMDSREEDDTYSWQRTTRRDADQASDRSHSPSRVPYYDANDGPRVHAYKSGDAQVYIVDEGQADRGFRPPSPMGGDLDAYDEFNFLFSKSASKDEELSDLESPAVDSDSAHRESRDISVVSNAKRIYSSHYTGSAETGGVHAAKLTELFDTKGKKRSLFKWLHIHQEVMSFDDFWAEISRQIHFPELERSAMAKLRADVKKHCIKTRQNPKGARVGYMEPRYLEVPLKSFTKQLSGQEKPTGSARWICLPYFSLQKYSGLLAGSSTSVFPSQTLLQAQYSRTTEQRDMLQAVCQVAPTKTNDCFHIAQLWCIVLDNSLLVTCGTMSELDLRGELVDVKSQPSPEAAGSTPGRILVKYGNAVTWSFPAVACSTWFMFLSNFHAFWPRNLEFSYNNQAVTAVNWSKVLRLAARPQGGVLLKMEIVSRPSPPRTVLKPLVPGDAGDEHSKPCKKPHEYLHVLTLQPVEALNEQLGLAEKFLTGQASYADQRAYKSCGDATRESVHDFLVKQSTQVEEKASDNIRLMHEERIDIFNAADDILRLFFPLTFDGPTIHKYWGAVKSLLKIPQLEGEFTVSSVSASQSITTEIRTALRDMSQDVENFQNLMSYADEKERATIDLPRQFITAWLHIVSGLISALDRGNAWLAHVSKAKVLMMDGMNRIVQGISSRNLLDDSAVLPLEVLSLFSLNLLHDQVGKAEDIMDTYAQYLTLLDAEITSQPSDRSYQHRIDLVQQEMTVIKRTVAKQRYILASIKSNLPIKDGGRYLADAADDAVWRRRRGRDMYEDAPPYYPGPLPYDPVVRRRDAEYMRLDDEDAADLEAASRLSATDELGFRALFLNECIRLVEQREFDLRRHTDYADDLERAVVYGLDWTKDRQENAIYAFTIVTVVFLPLSAISSIFGMNTNDIRDMDSGQWLYWAVAIPVTLLIIVIGLWWMGELGSVLGWLSGRQAGRVSNTRYVPGVAPQRTDAAAFVVDRPAPTPEVDYPEARMADDRLPRPMAYMAEQSVPVVRRPKRRPQSASIRY</sequence>
<organism evidence="7 8">
    <name type="scientific">Metarhizium robertsii</name>
    <dbReference type="NCBI Taxonomy" id="568076"/>
    <lineage>
        <taxon>Eukaryota</taxon>
        <taxon>Fungi</taxon>
        <taxon>Dikarya</taxon>
        <taxon>Ascomycota</taxon>
        <taxon>Pezizomycotina</taxon>
        <taxon>Sordariomycetes</taxon>
        <taxon>Hypocreomycetidae</taxon>
        <taxon>Hypocreales</taxon>
        <taxon>Clavicipitaceae</taxon>
        <taxon>Metarhizium</taxon>
    </lineage>
</organism>
<dbReference type="eggNOG" id="ENOG502S5DR">
    <property type="taxonomic scope" value="Eukaryota"/>
</dbReference>
<feature type="transmembrane region" description="Helical" evidence="6">
    <location>
        <begin position="997"/>
        <end position="1021"/>
    </location>
</feature>
<name>A0A0A1UX94_9HYPO</name>
<dbReference type="PANTHER" id="PTHR46494">
    <property type="entry name" value="CORA FAMILY METAL ION TRANSPORTER (EUROFUNG)"/>
    <property type="match status" value="1"/>
</dbReference>
<dbReference type="InterPro" id="IPR045863">
    <property type="entry name" value="CorA_TM1_TM2"/>
</dbReference>
<gene>
    <name evidence="7" type="ORF">X797_003789</name>
</gene>
<dbReference type="GO" id="GO:0050897">
    <property type="term" value="F:cobalt ion binding"/>
    <property type="evidence" value="ECO:0007669"/>
    <property type="project" value="TreeGrafter"/>
</dbReference>
<dbReference type="GO" id="GO:0000287">
    <property type="term" value="F:magnesium ion binding"/>
    <property type="evidence" value="ECO:0007669"/>
    <property type="project" value="TreeGrafter"/>
</dbReference>
<reference evidence="7 8" key="1">
    <citation type="submission" date="2014-02" db="EMBL/GenBank/DDBJ databases">
        <title>The genome sequence of the entomopathogenic fungus Metarhizium robertsii ARSEF 2575.</title>
        <authorList>
            <person name="Giuliano Garisto Donzelli B."/>
            <person name="Roe B.A."/>
            <person name="Macmil S.L."/>
            <person name="Krasnoff S.B."/>
            <person name="Gibson D.M."/>
        </authorList>
    </citation>
    <scope>NUCLEOTIDE SEQUENCE [LARGE SCALE GENOMIC DNA]</scope>
    <source>
        <strain evidence="7 8">ARSEF 2575</strain>
    </source>
</reference>
<dbReference type="PANTHER" id="PTHR46494:SF1">
    <property type="entry name" value="CORA FAMILY METAL ION TRANSPORTER (EUROFUNG)"/>
    <property type="match status" value="1"/>
</dbReference>
<dbReference type="EMBL" id="JELW01000004">
    <property type="protein sequence ID" value="EXV02667.1"/>
    <property type="molecule type" value="Genomic_DNA"/>
</dbReference>
<dbReference type="GO" id="GO:0005886">
    <property type="term" value="C:plasma membrane"/>
    <property type="evidence" value="ECO:0007669"/>
    <property type="project" value="UniProtKB-SubCell"/>
</dbReference>
<comment type="subcellular location">
    <subcellularLocation>
        <location evidence="1">Cell membrane</location>
        <topology evidence="1">Multi-pass membrane protein</topology>
    </subcellularLocation>
</comment>
<accession>A0A0A1UX94</accession>
<dbReference type="OrthoDB" id="5286874at2759"/>
<dbReference type="SUPFAM" id="SSF144083">
    <property type="entry name" value="Magnesium transport protein CorA, transmembrane region"/>
    <property type="match status" value="1"/>
</dbReference>
<dbReference type="InterPro" id="IPR002523">
    <property type="entry name" value="MgTranspt_CorA/ZnTranspt_ZntB"/>
</dbReference>
<evidence type="ECO:0000256" key="2">
    <source>
        <dbReference type="ARBA" id="ARBA00022692"/>
    </source>
</evidence>
<feature type="compositionally biased region" description="Basic and acidic residues" evidence="5">
    <location>
        <begin position="67"/>
        <end position="80"/>
    </location>
</feature>
<feature type="transmembrane region" description="Helical" evidence="6">
    <location>
        <begin position="1033"/>
        <end position="1054"/>
    </location>
</feature>
<evidence type="ECO:0000313" key="8">
    <source>
        <dbReference type="Proteomes" id="UP000030151"/>
    </source>
</evidence>
<dbReference type="Proteomes" id="UP000030151">
    <property type="component" value="Unassembled WGS sequence"/>
</dbReference>
<evidence type="ECO:0000313" key="7">
    <source>
        <dbReference type="EMBL" id="EXV02667.1"/>
    </source>
</evidence>
<proteinExistence type="predicted"/>
<dbReference type="GO" id="GO:0015087">
    <property type="term" value="F:cobalt ion transmembrane transporter activity"/>
    <property type="evidence" value="ECO:0007669"/>
    <property type="project" value="TreeGrafter"/>
</dbReference>
<feature type="region of interest" description="Disordered" evidence="5">
    <location>
        <begin position="1"/>
        <end position="164"/>
    </location>
</feature>
<dbReference type="HOGENOM" id="CLU_003895_0_0_1"/>
<protein>
    <submittedName>
        <fullName evidence="7">CorA-like divalent cation transporter</fullName>
    </submittedName>
</protein>